<keyword evidence="4" id="KW-1185">Reference proteome</keyword>
<proteinExistence type="predicted"/>
<reference evidence="3" key="3">
    <citation type="submission" date="2022-06" db="UniProtKB">
        <authorList>
            <consortium name="EnsemblPlants"/>
        </authorList>
    </citation>
    <scope>IDENTIFICATION</scope>
</reference>
<organism evidence="3 4">
    <name type="scientific">Triticum urartu</name>
    <name type="common">Red wild einkorn</name>
    <name type="synonym">Crithodium urartu</name>
    <dbReference type="NCBI Taxonomy" id="4572"/>
    <lineage>
        <taxon>Eukaryota</taxon>
        <taxon>Viridiplantae</taxon>
        <taxon>Streptophyta</taxon>
        <taxon>Embryophyta</taxon>
        <taxon>Tracheophyta</taxon>
        <taxon>Spermatophyta</taxon>
        <taxon>Magnoliopsida</taxon>
        <taxon>Liliopsida</taxon>
        <taxon>Poales</taxon>
        <taxon>Poaceae</taxon>
        <taxon>BOP clade</taxon>
        <taxon>Pooideae</taxon>
        <taxon>Triticodae</taxon>
        <taxon>Triticeae</taxon>
        <taxon>Triticinae</taxon>
        <taxon>Triticum</taxon>
    </lineage>
</organism>
<dbReference type="Proteomes" id="UP000015106">
    <property type="component" value="Chromosome 3"/>
</dbReference>
<dbReference type="Gramene" id="TuG1812G0300001277.01.T02">
    <property type="protein sequence ID" value="TuG1812G0300001277.01.T02"/>
    <property type="gene ID" value="TuG1812G0300001277.01"/>
</dbReference>
<protein>
    <submittedName>
        <fullName evidence="3">Uncharacterized protein</fullName>
    </submittedName>
</protein>
<reference evidence="4" key="1">
    <citation type="journal article" date="2013" name="Nature">
        <title>Draft genome of the wheat A-genome progenitor Triticum urartu.</title>
        <authorList>
            <person name="Ling H.Q."/>
            <person name="Zhao S."/>
            <person name="Liu D."/>
            <person name="Wang J."/>
            <person name="Sun H."/>
            <person name="Zhang C."/>
            <person name="Fan H."/>
            <person name="Li D."/>
            <person name="Dong L."/>
            <person name="Tao Y."/>
            <person name="Gao C."/>
            <person name="Wu H."/>
            <person name="Li Y."/>
            <person name="Cui Y."/>
            <person name="Guo X."/>
            <person name="Zheng S."/>
            <person name="Wang B."/>
            <person name="Yu K."/>
            <person name="Liang Q."/>
            <person name="Yang W."/>
            <person name="Lou X."/>
            <person name="Chen J."/>
            <person name="Feng M."/>
            <person name="Jian J."/>
            <person name="Zhang X."/>
            <person name="Luo G."/>
            <person name="Jiang Y."/>
            <person name="Liu J."/>
            <person name="Wang Z."/>
            <person name="Sha Y."/>
            <person name="Zhang B."/>
            <person name="Wu H."/>
            <person name="Tang D."/>
            <person name="Shen Q."/>
            <person name="Xue P."/>
            <person name="Zou S."/>
            <person name="Wang X."/>
            <person name="Liu X."/>
            <person name="Wang F."/>
            <person name="Yang Y."/>
            <person name="An X."/>
            <person name="Dong Z."/>
            <person name="Zhang K."/>
            <person name="Zhang X."/>
            <person name="Luo M.C."/>
            <person name="Dvorak J."/>
            <person name="Tong Y."/>
            <person name="Wang J."/>
            <person name="Yang H."/>
            <person name="Li Z."/>
            <person name="Wang D."/>
            <person name="Zhang A."/>
            <person name="Wang J."/>
        </authorList>
    </citation>
    <scope>NUCLEOTIDE SEQUENCE</scope>
    <source>
        <strain evidence="4">cv. G1812</strain>
    </source>
</reference>
<dbReference type="EnsemblPlants" id="TuG1812G0300001277.01.T02">
    <property type="protein sequence ID" value="TuG1812G0300001277.01.T02"/>
    <property type="gene ID" value="TuG1812G0300001277.01"/>
</dbReference>
<gene>
    <name evidence="3" type="primary">LOC125542962</name>
</gene>
<sequence>PVSTQILRAFSSCPLFFSPLASSGVLPSPHRGLPRRRRRGPGWRESASSLCGIYVPSCILFCFIPWIRLVELIPARSNLQQLGVKLASSLSSSRLNGRSKLG</sequence>
<dbReference type="AlphaFoldDB" id="A0A8R7TS74"/>
<feature type="region of interest" description="Disordered" evidence="1">
    <location>
        <begin position="21"/>
        <end position="42"/>
    </location>
</feature>
<feature type="compositionally biased region" description="Basic residues" evidence="1">
    <location>
        <begin position="32"/>
        <end position="41"/>
    </location>
</feature>
<accession>A0A8R7TS74</accession>
<keyword evidence="2" id="KW-1133">Transmembrane helix</keyword>
<evidence type="ECO:0000313" key="4">
    <source>
        <dbReference type="Proteomes" id="UP000015106"/>
    </source>
</evidence>
<reference evidence="3" key="2">
    <citation type="submission" date="2018-03" db="EMBL/GenBank/DDBJ databases">
        <title>The Triticum urartu genome reveals the dynamic nature of wheat genome evolution.</title>
        <authorList>
            <person name="Ling H."/>
            <person name="Ma B."/>
            <person name="Shi X."/>
            <person name="Liu H."/>
            <person name="Dong L."/>
            <person name="Sun H."/>
            <person name="Cao Y."/>
            <person name="Gao Q."/>
            <person name="Zheng S."/>
            <person name="Li Y."/>
            <person name="Yu Y."/>
            <person name="Du H."/>
            <person name="Qi M."/>
            <person name="Li Y."/>
            <person name="Yu H."/>
            <person name="Cui Y."/>
            <person name="Wang N."/>
            <person name="Chen C."/>
            <person name="Wu H."/>
            <person name="Zhao Y."/>
            <person name="Zhang J."/>
            <person name="Li Y."/>
            <person name="Zhou W."/>
            <person name="Zhang B."/>
            <person name="Hu W."/>
            <person name="Eijk M."/>
            <person name="Tang J."/>
            <person name="Witsenboer H."/>
            <person name="Zhao S."/>
            <person name="Li Z."/>
            <person name="Zhang A."/>
            <person name="Wang D."/>
            <person name="Liang C."/>
        </authorList>
    </citation>
    <scope>NUCLEOTIDE SEQUENCE [LARGE SCALE GENOMIC DNA]</scope>
    <source>
        <strain evidence="3">cv. G1812</strain>
    </source>
</reference>
<evidence type="ECO:0000256" key="1">
    <source>
        <dbReference type="SAM" id="MobiDB-lite"/>
    </source>
</evidence>
<keyword evidence="2" id="KW-0472">Membrane</keyword>
<feature type="transmembrane region" description="Helical" evidence="2">
    <location>
        <begin position="47"/>
        <end position="67"/>
    </location>
</feature>
<name>A0A8R7TS74_TRIUA</name>
<evidence type="ECO:0000256" key="2">
    <source>
        <dbReference type="SAM" id="Phobius"/>
    </source>
</evidence>
<evidence type="ECO:0000313" key="3">
    <source>
        <dbReference type="EnsemblPlants" id="TuG1812G0300001277.01.T02"/>
    </source>
</evidence>
<keyword evidence="2" id="KW-0812">Transmembrane</keyword>